<proteinExistence type="predicted"/>
<comment type="caution">
    <text evidence="1">The sequence shown here is derived from an EMBL/GenBank/DDBJ whole genome shotgun (WGS) entry which is preliminary data.</text>
</comment>
<gene>
    <name evidence="1" type="ORF">IPJ38_06235</name>
</gene>
<accession>A0A935K9L7</accession>
<dbReference type="Proteomes" id="UP000739411">
    <property type="component" value="Unassembled WGS sequence"/>
</dbReference>
<organism evidence="1 2">
    <name type="scientific">Candidatus Dechloromonas phosphorivorans</name>
    <dbReference type="NCBI Taxonomy" id="2899244"/>
    <lineage>
        <taxon>Bacteria</taxon>
        <taxon>Pseudomonadati</taxon>
        <taxon>Pseudomonadota</taxon>
        <taxon>Betaproteobacteria</taxon>
        <taxon>Rhodocyclales</taxon>
        <taxon>Azonexaceae</taxon>
        <taxon>Dechloromonas</taxon>
    </lineage>
</organism>
<evidence type="ECO:0000313" key="1">
    <source>
        <dbReference type="EMBL" id="MBK7414761.1"/>
    </source>
</evidence>
<evidence type="ECO:0000313" key="2">
    <source>
        <dbReference type="Proteomes" id="UP000739411"/>
    </source>
</evidence>
<name>A0A935K9L7_9RHOO</name>
<protein>
    <submittedName>
        <fullName evidence="1">Uncharacterized protein</fullName>
    </submittedName>
</protein>
<dbReference type="AlphaFoldDB" id="A0A935K9L7"/>
<sequence>MANVVAVNPKAQTVTLRGAKSTVEVAVKDPAMLKDVKVGNQVEATYIEAVALVVTGGTTRKPNKLLIVF</sequence>
<reference evidence="1 2" key="1">
    <citation type="submission" date="2020-10" db="EMBL/GenBank/DDBJ databases">
        <title>Connecting structure to function with the recovery of over 1000 high-quality activated sludge metagenome-assembled genomes encoding full-length rRNA genes using long-read sequencing.</title>
        <authorList>
            <person name="Singleton C.M."/>
            <person name="Petriglieri F."/>
            <person name="Kristensen J.M."/>
            <person name="Kirkegaard R.H."/>
            <person name="Michaelsen T.Y."/>
            <person name="Andersen M.H."/>
            <person name="Karst S.M."/>
            <person name="Dueholm M.S."/>
            <person name="Nielsen P.H."/>
            <person name="Albertsen M."/>
        </authorList>
    </citation>
    <scope>NUCLEOTIDE SEQUENCE [LARGE SCALE GENOMIC DNA]</scope>
    <source>
        <strain evidence="1">EsbW_18-Q3-R4-48_BATAC.463</strain>
    </source>
</reference>
<dbReference type="EMBL" id="JADJMS010000013">
    <property type="protein sequence ID" value="MBK7414761.1"/>
    <property type="molecule type" value="Genomic_DNA"/>
</dbReference>